<keyword evidence="1" id="KW-1133">Transmembrane helix</keyword>
<protein>
    <submittedName>
        <fullName evidence="2">Uncharacterized protein</fullName>
    </submittedName>
</protein>
<keyword evidence="1" id="KW-0472">Membrane</keyword>
<evidence type="ECO:0000313" key="3">
    <source>
        <dbReference type="Proteomes" id="UP001292252"/>
    </source>
</evidence>
<dbReference type="EMBL" id="JAXOTW010000004">
    <property type="protein sequence ID" value="MDZ5476438.1"/>
    <property type="molecule type" value="Genomic_DNA"/>
</dbReference>
<gene>
    <name evidence="2" type="ORF">U2F49_09020</name>
</gene>
<comment type="caution">
    <text evidence="2">The sequence shown here is derived from an EMBL/GenBank/DDBJ whole genome shotgun (WGS) entry which is preliminary data.</text>
</comment>
<dbReference type="Proteomes" id="UP001292252">
    <property type="component" value="Unassembled WGS sequence"/>
</dbReference>
<proteinExistence type="predicted"/>
<accession>A0AAW9J752</accession>
<name>A0AAW9J752_BACTU</name>
<feature type="transmembrane region" description="Helical" evidence="1">
    <location>
        <begin position="43"/>
        <end position="61"/>
    </location>
</feature>
<sequence length="74" mass="9208">MWKKISNYKYHLKDLKFMLWIFPIVGLLYAYDFFSGLIFHQEFYWLKLVCMIIMVLGFMDIRKKLKNNDYRTAR</sequence>
<dbReference type="AlphaFoldDB" id="A0AAW9J752"/>
<feature type="transmembrane region" description="Helical" evidence="1">
    <location>
        <begin position="12"/>
        <end position="31"/>
    </location>
</feature>
<reference evidence="2" key="1">
    <citation type="submission" date="2023-12" db="EMBL/GenBank/DDBJ databases">
        <title>Genome sequence of Bacillus thuringiensis strain SS10.</title>
        <authorList>
            <person name="Rouis S."/>
        </authorList>
    </citation>
    <scope>NUCLEOTIDE SEQUENCE</scope>
    <source>
        <strain evidence="2">SS10</strain>
    </source>
</reference>
<evidence type="ECO:0000313" key="2">
    <source>
        <dbReference type="EMBL" id="MDZ5476438.1"/>
    </source>
</evidence>
<keyword evidence="1" id="KW-0812">Transmembrane</keyword>
<organism evidence="2 3">
    <name type="scientific">Bacillus thuringiensis</name>
    <dbReference type="NCBI Taxonomy" id="1428"/>
    <lineage>
        <taxon>Bacteria</taxon>
        <taxon>Bacillati</taxon>
        <taxon>Bacillota</taxon>
        <taxon>Bacilli</taxon>
        <taxon>Bacillales</taxon>
        <taxon>Bacillaceae</taxon>
        <taxon>Bacillus</taxon>
        <taxon>Bacillus cereus group</taxon>
    </lineage>
</organism>
<evidence type="ECO:0000256" key="1">
    <source>
        <dbReference type="SAM" id="Phobius"/>
    </source>
</evidence>
<dbReference type="GeneID" id="71775816"/>
<dbReference type="RefSeq" id="WP_043313502.1">
    <property type="nucleotide sequence ID" value="NZ_JAXOTW010000004.1"/>
</dbReference>